<evidence type="ECO:0000313" key="6">
    <source>
        <dbReference type="EMBL" id="KXA18124.1"/>
    </source>
</evidence>
<comment type="cofactor">
    <cofactor evidence="3">
        <name>pyridoxal 5'-phosphate</name>
        <dbReference type="ChEBI" id="CHEBI:597326"/>
    </cofactor>
</comment>
<dbReference type="InterPro" id="IPR011078">
    <property type="entry name" value="PyrdxlP_homeostasis"/>
</dbReference>
<dbReference type="InterPro" id="IPR029066">
    <property type="entry name" value="PLP-binding_barrel"/>
</dbReference>
<accession>A0A133NPB0</accession>
<feature type="domain" description="Alanine racemase N-terminal" evidence="5">
    <location>
        <begin position="49"/>
        <end position="266"/>
    </location>
</feature>
<evidence type="ECO:0000256" key="2">
    <source>
        <dbReference type="HAMAP-Rule" id="MF_02087"/>
    </source>
</evidence>
<evidence type="ECO:0000313" key="7">
    <source>
        <dbReference type="Proteomes" id="UP000070558"/>
    </source>
</evidence>
<protein>
    <recommendedName>
        <fullName evidence="2">Pyridoxal phosphate homeostasis protein</fullName>
        <shortName evidence="2">PLP homeostasis protein</shortName>
    </recommendedName>
</protein>
<dbReference type="Pfam" id="PF01168">
    <property type="entry name" value="Ala_racemase_N"/>
    <property type="match status" value="1"/>
</dbReference>
<keyword evidence="1 2" id="KW-0663">Pyridoxal phosphate</keyword>
<comment type="similarity">
    <text evidence="2 4">Belongs to the pyridoxal phosphate-binding protein YggS/PROSC family.</text>
</comment>
<feature type="modified residue" description="N6-(pyridoxal phosphate)lysine" evidence="2 3">
    <location>
        <position position="54"/>
    </location>
</feature>
<evidence type="ECO:0000256" key="4">
    <source>
        <dbReference type="RuleBase" id="RU004514"/>
    </source>
</evidence>
<evidence type="ECO:0000256" key="3">
    <source>
        <dbReference type="PIRSR" id="PIRSR004848-1"/>
    </source>
</evidence>
<proteinExistence type="inferred from homology"/>
<dbReference type="PATRIC" id="fig|2702.99.peg.891"/>
<gene>
    <name evidence="6" type="ORF">HMPREF3216_00913</name>
</gene>
<reference evidence="6 7" key="1">
    <citation type="submission" date="2016-01" db="EMBL/GenBank/DDBJ databases">
        <authorList>
            <person name="Oliw E.H."/>
        </authorList>
    </citation>
    <scope>NUCLEOTIDE SEQUENCE [LARGE SCALE GENOMIC DNA]</scope>
    <source>
        <strain evidence="6 7">GED7760B</strain>
    </source>
</reference>
<comment type="caution">
    <text evidence="6">The sequence shown here is derived from an EMBL/GenBank/DDBJ whole genome shotgun (WGS) entry which is preliminary data.</text>
</comment>
<dbReference type="PIRSF" id="PIRSF004848">
    <property type="entry name" value="YBL036c_PLPDEIII"/>
    <property type="match status" value="1"/>
</dbReference>
<dbReference type="OrthoDB" id="9804072at2"/>
<dbReference type="CDD" id="cd00635">
    <property type="entry name" value="PLPDE_III_YBL036c_like"/>
    <property type="match status" value="1"/>
</dbReference>
<dbReference type="PANTHER" id="PTHR10146">
    <property type="entry name" value="PROLINE SYNTHETASE CO-TRANSCRIBED BACTERIAL HOMOLOG PROTEIN"/>
    <property type="match status" value="1"/>
</dbReference>
<dbReference type="PANTHER" id="PTHR10146:SF14">
    <property type="entry name" value="PYRIDOXAL PHOSPHATE HOMEOSTASIS PROTEIN"/>
    <property type="match status" value="1"/>
</dbReference>
<sequence>MAYMTQKDLANTEVDCVRARQIADGVHSVQDAIAQAESHYGRKPESVTLLAATKTRDVGEIMAALKAGVRVIGENRPQEIVAKAEILRKEAARENLSVGVNGSINSEIPLYLIGQLQSNKINKVLPLANGIQSVDGIDLAQKISTRAQNLGLCVDVMLEVNVSGEVTKSGCAPERAIDEALAVSSLPALNLCGFMTLGARVNDEKIVRSGFAALREIRDCVSEQLSQDHDGNSTKLELSMGMSGDFAWAIAEGSTIVRIGSAIFGPRAFV</sequence>
<dbReference type="HAMAP" id="MF_02087">
    <property type="entry name" value="PLP_homeostasis"/>
    <property type="match status" value="1"/>
</dbReference>
<dbReference type="Gene3D" id="3.20.20.10">
    <property type="entry name" value="Alanine racemase"/>
    <property type="match status" value="1"/>
</dbReference>
<dbReference type="InterPro" id="IPR001608">
    <property type="entry name" value="Ala_racemase_N"/>
</dbReference>
<dbReference type="EMBL" id="LRQA01000040">
    <property type="protein sequence ID" value="KXA18124.1"/>
    <property type="molecule type" value="Genomic_DNA"/>
</dbReference>
<dbReference type="GO" id="GO:0030170">
    <property type="term" value="F:pyridoxal phosphate binding"/>
    <property type="evidence" value="ECO:0007669"/>
    <property type="project" value="UniProtKB-UniRule"/>
</dbReference>
<dbReference type="SUPFAM" id="SSF51419">
    <property type="entry name" value="PLP-binding barrel"/>
    <property type="match status" value="1"/>
</dbReference>
<dbReference type="Proteomes" id="UP000070558">
    <property type="component" value="Unassembled WGS sequence"/>
</dbReference>
<evidence type="ECO:0000259" key="5">
    <source>
        <dbReference type="Pfam" id="PF01168"/>
    </source>
</evidence>
<dbReference type="NCBIfam" id="TIGR00044">
    <property type="entry name" value="YggS family pyridoxal phosphate-dependent enzyme"/>
    <property type="match status" value="1"/>
</dbReference>
<dbReference type="RefSeq" id="WP_060787066.1">
    <property type="nucleotide sequence ID" value="NZ_KQ956819.1"/>
</dbReference>
<comment type="function">
    <text evidence="2">Pyridoxal 5'-phosphate (PLP)-binding protein, which is involved in PLP homeostasis.</text>
</comment>
<organism evidence="6 7">
    <name type="scientific">Gardnerella vaginalis</name>
    <dbReference type="NCBI Taxonomy" id="2702"/>
    <lineage>
        <taxon>Bacteria</taxon>
        <taxon>Bacillati</taxon>
        <taxon>Actinomycetota</taxon>
        <taxon>Actinomycetes</taxon>
        <taxon>Bifidobacteriales</taxon>
        <taxon>Bifidobacteriaceae</taxon>
        <taxon>Gardnerella</taxon>
    </lineage>
</organism>
<evidence type="ECO:0000256" key="1">
    <source>
        <dbReference type="ARBA" id="ARBA00022898"/>
    </source>
</evidence>
<dbReference type="AlphaFoldDB" id="A0A133NPB0"/>
<name>A0A133NPB0_GARVA</name>